<sequence length="271" mass="29665">MRLRCISLNLLLRLGRMRCLPNGGLLVGNPADKTVPESLEWGGESVMGMGRACVWEGPYLVEMQYITNNDEEPLEELVSTSWQVFSELAKRVGEQLPGTTNPPTSVAALPSAAHISIRRKGVEYVLTDPLGIPLYRGGATGFYQEGSKWYRMISLVRTKVAKAKQIMAVLTALPTASRLSGIEDEAVRVMLKKYGKEQLRYLFARKGVQVYSIGDKELVQKGVVDSAASQEVNLSEEVKIGLLKQWMSASPGARSKSKVSPDSGGSGRFSQ</sequence>
<gene>
    <name evidence="2" type="ORF">BCY86_00940</name>
</gene>
<name>A0A1L6MV59_9BACT</name>
<dbReference type="AlphaFoldDB" id="A0A1L6MV59"/>
<dbReference type="KEGG" id="pabo:BCY86_00940"/>
<accession>A0A1L6MV59</accession>
<proteinExistence type="predicted"/>
<protein>
    <submittedName>
        <fullName evidence="2">Uncharacterized protein</fullName>
    </submittedName>
</protein>
<keyword evidence="3" id="KW-1185">Reference proteome</keyword>
<organism evidence="2 3">
    <name type="scientific">Pajaroellobacter abortibovis</name>
    <dbReference type="NCBI Taxonomy" id="1882918"/>
    <lineage>
        <taxon>Bacteria</taxon>
        <taxon>Pseudomonadati</taxon>
        <taxon>Myxococcota</taxon>
        <taxon>Polyangia</taxon>
        <taxon>Polyangiales</taxon>
        <taxon>Polyangiaceae</taxon>
    </lineage>
</organism>
<evidence type="ECO:0000313" key="3">
    <source>
        <dbReference type="Proteomes" id="UP000185544"/>
    </source>
</evidence>
<dbReference type="Proteomes" id="UP000185544">
    <property type="component" value="Chromosome"/>
</dbReference>
<dbReference type="EMBL" id="CP016908">
    <property type="protein sequence ID" value="APR99403.1"/>
    <property type="molecule type" value="Genomic_DNA"/>
</dbReference>
<evidence type="ECO:0000313" key="2">
    <source>
        <dbReference type="EMBL" id="APR99403.1"/>
    </source>
</evidence>
<reference evidence="2 3" key="1">
    <citation type="submission" date="2016-08" db="EMBL/GenBank/DDBJ databases">
        <title>Identification and validation of antigenic proteins from Pajaroellobacter abortibovis using de-novo genome sequence assembly and reverse vaccinology.</title>
        <authorList>
            <person name="Welly B.T."/>
            <person name="Miller M.R."/>
            <person name="Stott J.L."/>
            <person name="Blanchard M.T."/>
            <person name="Islas-Trejo A.D."/>
            <person name="O'Rourke S.M."/>
            <person name="Young A.E."/>
            <person name="Medrano J.F."/>
            <person name="Van Eenennaam A.L."/>
        </authorList>
    </citation>
    <scope>NUCLEOTIDE SEQUENCE [LARGE SCALE GENOMIC DNA]</scope>
    <source>
        <strain evidence="2 3">BTF92-0548A/99-0131</strain>
    </source>
</reference>
<feature type="region of interest" description="Disordered" evidence="1">
    <location>
        <begin position="248"/>
        <end position="271"/>
    </location>
</feature>
<evidence type="ECO:0000256" key="1">
    <source>
        <dbReference type="SAM" id="MobiDB-lite"/>
    </source>
</evidence>